<evidence type="ECO:0000256" key="4">
    <source>
        <dbReference type="ARBA" id="ARBA00022679"/>
    </source>
</evidence>
<feature type="binding site" evidence="6">
    <location>
        <position position="31"/>
    </location>
    <ligand>
        <name>phosphate</name>
        <dbReference type="ChEBI" id="CHEBI:43474"/>
    </ligand>
</feature>
<dbReference type="NCBIfam" id="TIGR01697">
    <property type="entry name" value="PNPH-PUNA-XAPA"/>
    <property type="match status" value="1"/>
</dbReference>
<evidence type="ECO:0000313" key="9">
    <source>
        <dbReference type="Proteomes" id="UP000184603"/>
    </source>
</evidence>
<evidence type="ECO:0000259" key="7">
    <source>
        <dbReference type="Pfam" id="PF01048"/>
    </source>
</evidence>
<feature type="binding site" evidence="6">
    <location>
        <position position="213"/>
    </location>
    <ligand>
        <name>phosphate</name>
        <dbReference type="ChEBI" id="CHEBI:43474"/>
    </ligand>
</feature>
<dbReference type="Pfam" id="PF01048">
    <property type="entry name" value="PNP_UDP_1"/>
    <property type="match status" value="1"/>
</dbReference>
<feature type="binding site" evidence="6">
    <location>
        <position position="62"/>
    </location>
    <ligand>
        <name>phosphate</name>
        <dbReference type="ChEBI" id="CHEBI:43474"/>
    </ligand>
</feature>
<dbReference type="InterPro" id="IPR011268">
    <property type="entry name" value="Purine_phosphorylase"/>
</dbReference>
<dbReference type="Gene3D" id="3.40.50.1580">
    <property type="entry name" value="Nucleoside phosphorylase domain"/>
    <property type="match status" value="1"/>
</dbReference>
<keyword evidence="9" id="KW-1185">Reference proteome</keyword>
<dbReference type="AlphaFoldDB" id="A0A1M7YIN8"/>
<comment type="similarity">
    <text evidence="2 5">Belongs to the PNP/MTAP phosphorylase family.</text>
</comment>
<feature type="binding site" evidence="6">
    <location>
        <position position="236"/>
    </location>
    <ligand>
        <name>a purine D-ribonucleoside</name>
        <dbReference type="ChEBI" id="CHEBI:142355"/>
    </ligand>
</feature>
<comment type="function">
    <text evidence="5">The purine nucleoside phosphorylases catalyze the phosphorolytic breakdown of the N-glycosidic bond in the beta-(deoxy)ribonucleoside molecules, with the formation of the corresponding free purine bases and pentose-1-phosphate.</text>
</comment>
<dbReference type="EMBL" id="FRFE01000035">
    <property type="protein sequence ID" value="SHO52378.1"/>
    <property type="molecule type" value="Genomic_DNA"/>
</dbReference>
<reference evidence="8 9" key="1">
    <citation type="submission" date="2016-12" db="EMBL/GenBank/DDBJ databases">
        <authorList>
            <person name="Song W.-J."/>
            <person name="Kurnit D.M."/>
        </authorList>
    </citation>
    <scope>NUCLEOTIDE SEQUENCE [LARGE SCALE GENOMIC DNA]</scope>
    <source>
        <strain evidence="8 9">DSM 18488</strain>
    </source>
</reference>
<dbReference type="GO" id="GO:0005737">
    <property type="term" value="C:cytoplasm"/>
    <property type="evidence" value="ECO:0007669"/>
    <property type="project" value="TreeGrafter"/>
</dbReference>
<dbReference type="Proteomes" id="UP000184603">
    <property type="component" value="Unassembled WGS sequence"/>
</dbReference>
<keyword evidence="3 5" id="KW-0328">Glycosyltransferase</keyword>
<dbReference type="NCBIfam" id="TIGR01700">
    <property type="entry name" value="PNPH"/>
    <property type="match status" value="1"/>
</dbReference>
<comment type="pathway">
    <text evidence="1 5">Purine metabolism; purine nucleoside salvage.</text>
</comment>
<feature type="binding site" evidence="6">
    <location>
        <position position="114"/>
    </location>
    <ligand>
        <name>phosphate</name>
        <dbReference type="ChEBI" id="CHEBI:43474"/>
    </ligand>
</feature>
<accession>A0A1M7YIN8</accession>
<dbReference type="PIRSF" id="PIRSF000477">
    <property type="entry name" value="PurNPase"/>
    <property type="match status" value="1"/>
</dbReference>
<dbReference type="RefSeq" id="WP_073615953.1">
    <property type="nucleotide sequence ID" value="NZ_FRFE01000035.1"/>
</dbReference>
<dbReference type="CDD" id="cd09009">
    <property type="entry name" value="PNP-EcPNPII_like"/>
    <property type="match status" value="1"/>
</dbReference>
<sequence>MKVDLNRIIEAAEYIQSAISGIPKFCVVLGSGLGGFADNLEERVEIPFSEIPHFPESTVEGHKGRLVVGMIDNIYIMAMQGRFHYYEGYSMAEVAFPIRCLLYLKVENLIVTNAAGSVDPAITPGDIMVIRDHIKLHGDSPLRGVNIDSFGPRFNDMSDPYPKRVRELTCECGKELGIELKEGVYFYMPGPSYETAGEIKAINILGANAVGMSTVPEVIVAVHGGMQVLGLSCITNMGTGMRNQVVDHQEVIVRGEASAAKLMALLRLVITRWPTL</sequence>
<evidence type="ECO:0000256" key="2">
    <source>
        <dbReference type="ARBA" id="ARBA00006751"/>
    </source>
</evidence>
<name>A0A1M7YIN8_9BACT</name>
<evidence type="ECO:0000256" key="3">
    <source>
        <dbReference type="ARBA" id="ARBA00022676"/>
    </source>
</evidence>
<dbReference type="OrthoDB" id="1523230at2"/>
<organism evidence="8 9">
    <name type="scientific">Desulfopila aestuarii DSM 18488</name>
    <dbReference type="NCBI Taxonomy" id="1121416"/>
    <lineage>
        <taxon>Bacteria</taxon>
        <taxon>Pseudomonadati</taxon>
        <taxon>Thermodesulfobacteriota</taxon>
        <taxon>Desulfobulbia</taxon>
        <taxon>Desulfobulbales</taxon>
        <taxon>Desulfocapsaceae</taxon>
        <taxon>Desulfopila</taxon>
    </lineage>
</organism>
<dbReference type="PANTHER" id="PTHR11904">
    <property type="entry name" value="METHYLTHIOADENOSINE/PURINE NUCLEOSIDE PHOSPHORYLASE"/>
    <property type="match status" value="1"/>
</dbReference>
<dbReference type="InterPro" id="IPR000845">
    <property type="entry name" value="Nucleoside_phosphorylase_d"/>
</dbReference>
<dbReference type="InterPro" id="IPR011270">
    <property type="entry name" value="Pur_Nuc_Pase_Ino/Guo-sp"/>
</dbReference>
<dbReference type="GO" id="GO:0009116">
    <property type="term" value="P:nucleoside metabolic process"/>
    <property type="evidence" value="ECO:0007669"/>
    <property type="project" value="InterPro"/>
</dbReference>
<evidence type="ECO:0000256" key="6">
    <source>
        <dbReference type="PIRSR" id="PIRSR000477-2"/>
    </source>
</evidence>
<gene>
    <name evidence="8" type="ORF">SAMN02745220_04536</name>
</gene>
<proteinExistence type="inferred from homology"/>
<dbReference type="STRING" id="1121416.SAMN02745220_04536"/>
<feature type="domain" description="Nucleoside phosphorylase" evidence="7">
    <location>
        <begin position="24"/>
        <end position="270"/>
    </location>
</feature>
<dbReference type="SUPFAM" id="SSF53167">
    <property type="entry name" value="Purine and uridine phosphorylases"/>
    <property type="match status" value="1"/>
</dbReference>
<dbReference type="NCBIfam" id="NF006054">
    <property type="entry name" value="PRK08202.1"/>
    <property type="match status" value="1"/>
</dbReference>
<feature type="binding site" evidence="6">
    <location>
        <position position="194"/>
    </location>
    <ligand>
        <name>a purine D-ribonucleoside</name>
        <dbReference type="ChEBI" id="CHEBI:142355"/>
    </ligand>
</feature>
<evidence type="ECO:0000256" key="5">
    <source>
        <dbReference type="PIRNR" id="PIRNR000477"/>
    </source>
</evidence>
<dbReference type="GO" id="GO:0004731">
    <property type="term" value="F:purine-nucleoside phosphorylase activity"/>
    <property type="evidence" value="ECO:0007669"/>
    <property type="project" value="UniProtKB-EC"/>
</dbReference>
<feature type="binding site" evidence="6">
    <location>
        <begin position="82"/>
        <end position="84"/>
    </location>
    <ligand>
        <name>phosphate</name>
        <dbReference type="ChEBI" id="CHEBI:43474"/>
    </ligand>
</feature>
<dbReference type="PANTHER" id="PTHR11904:SF9">
    <property type="entry name" value="PURINE NUCLEOSIDE PHOSPHORYLASE-RELATED"/>
    <property type="match status" value="1"/>
</dbReference>
<protein>
    <recommendedName>
        <fullName evidence="5">Purine nucleoside phosphorylase</fullName>
        <ecNumber evidence="5">2.4.2.1</ecNumber>
    </recommendedName>
    <alternativeName>
        <fullName evidence="5">Inosine-guanosine phosphorylase</fullName>
    </alternativeName>
</protein>
<keyword evidence="4 5" id="KW-0808">Transferase</keyword>
<evidence type="ECO:0000313" key="8">
    <source>
        <dbReference type="EMBL" id="SHO52378.1"/>
    </source>
</evidence>
<dbReference type="InterPro" id="IPR035994">
    <property type="entry name" value="Nucleoside_phosphorylase_sf"/>
</dbReference>
<evidence type="ECO:0000256" key="1">
    <source>
        <dbReference type="ARBA" id="ARBA00005058"/>
    </source>
</evidence>
<dbReference type="EC" id="2.4.2.1" evidence="5"/>
<dbReference type="UniPathway" id="UPA00606"/>